<protein>
    <submittedName>
        <fullName evidence="1">Uncharacterized protein</fullName>
    </submittedName>
</protein>
<sequence>MALWWSVEQYRSKWRVPLLSNCRLQNRRFLCWFPKALYRHRQGVTTANWTNQYILDFFLVSPVAGASNSGVGTSRSVPSSTSSSSPLSVVTHSTPVGAIVGGVVGGVAVIAILVIALFYFLKKRSRNGQAYYFEKHTPGDILAGEDHVEPFNATPATPAPSSPGFNRPGPQSAYSDSSSNQPLNPSFGQAVSPLPSQYSQSGPSEAGLTHVTSTTAQPRTGKAALMAQQYQNVQQPIQYEDSGVRFNENGEQEAGPSNLPHEVPPSYTPQ</sequence>
<comment type="caution">
    <text evidence="1">The sequence shown here is derived from an EMBL/GenBank/DDBJ whole genome shotgun (WGS) entry which is preliminary data.</text>
</comment>
<name>A0ACB6Z233_THEGA</name>
<reference evidence="1" key="1">
    <citation type="submission" date="2019-10" db="EMBL/GenBank/DDBJ databases">
        <authorList>
            <consortium name="DOE Joint Genome Institute"/>
            <person name="Kuo A."/>
            <person name="Miyauchi S."/>
            <person name="Kiss E."/>
            <person name="Drula E."/>
            <person name="Kohler A."/>
            <person name="Sanchez-Garcia M."/>
            <person name="Andreopoulos B."/>
            <person name="Barry K.W."/>
            <person name="Bonito G."/>
            <person name="Buee M."/>
            <person name="Carver A."/>
            <person name="Chen C."/>
            <person name="Cichocki N."/>
            <person name="Clum A."/>
            <person name="Culley D."/>
            <person name="Crous P.W."/>
            <person name="Fauchery L."/>
            <person name="Girlanda M."/>
            <person name="Hayes R."/>
            <person name="Keri Z."/>
            <person name="Labutti K."/>
            <person name="Lipzen A."/>
            <person name="Lombard V."/>
            <person name="Magnuson J."/>
            <person name="Maillard F."/>
            <person name="Morin E."/>
            <person name="Murat C."/>
            <person name="Nolan M."/>
            <person name="Ohm R."/>
            <person name="Pangilinan J."/>
            <person name="Pereira M."/>
            <person name="Perotto S."/>
            <person name="Peter M."/>
            <person name="Riley R."/>
            <person name="Sitrit Y."/>
            <person name="Stielow B."/>
            <person name="Szollosi G."/>
            <person name="Zifcakova L."/>
            <person name="Stursova M."/>
            <person name="Spatafora J.W."/>
            <person name="Tedersoo L."/>
            <person name="Vaario L.-M."/>
            <person name="Yamada A."/>
            <person name="Yan M."/>
            <person name="Wang P."/>
            <person name="Xu J."/>
            <person name="Bruns T."/>
            <person name="Baldrian P."/>
            <person name="Vilgalys R."/>
            <person name="Henrissat B."/>
            <person name="Grigoriev I.V."/>
            <person name="Hibbett D."/>
            <person name="Nagy L.G."/>
            <person name="Martin F.M."/>
        </authorList>
    </citation>
    <scope>NUCLEOTIDE SEQUENCE</scope>
    <source>
        <strain evidence="1">P2</strain>
    </source>
</reference>
<dbReference type="EMBL" id="MU118239">
    <property type="protein sequence ID" value="KAF9643343.1"/>
    <property type="molecule type" value="Genomic_DNA"/>
</dbReference>
<proteinExistence type="predicted"/>
<organism evidence="1 2">
    <name type="scientific">Thelephora ganbajun</name>
    <name type="common">Ganba fungus</name>
    <dbReference type="NCBI Taxonomy" id="370292"/>
    <lineage>
        <taxon>Eukaryota</taxon>
        <taxon>Fungi</taxon>
        <taxon>Dikarya</taxon>
        <taxon>Basidiomycota</taxon>
        <taxon>Agaricomycotina</taxon>
        <taxon>Agaricomycetes</taxon>
        <taxon>Thelephorales</taxon>
        <taxon>Thelephoraceae</taxon>
        <taxon>Thelephora</taxon>
    </lineage>
</organism>
<evidence type="ECO:0000313" key="1">
    <source>
        <dbReference type="EMBL" id="KAF9643343.1"/>
    </source>
</evidence>
<gene>
    <name evidence="1" type="ORF">BDM02DRAFT_1511226</name>
</gene>
<dbReference type="Proteomes" id="UP000886501">
    <property type="component" value="Unassembled WGS sequence"/>
</dbReference>
<accession>A0ACB6Z233</accession>
<evidence type="ECO:0000313" key="2">
    <source>
        <dbReference type="Proteomes" id="UP000886501"/>
    </source>
</evidence>
<keyword evidence="2" id="KW-1185">Reference proteome</keyword>
<reference evidence="1" key="2">
    <citation type="journal article" date="2020" name="Nat. Commun.">
        <title>Large-scale genome sequencing of mycorrhizal fungi provides insights into the early evolution of symbiotic traits.</title>
        <authorList>
            <person name="Miyauchi S."/>
            <person name="Kiss E."/>
            <person name="Kuo A."/>
            <person name="Drula E."/>
            <person name="Kohler A."/>
            <person name="Sanchez-Garcia M."/>
            <person name="Morin E."/>
            <person name="Andreopoulos B."/>
            <person name="Barry K.W."/>
            <person name="Bonito G."/>
            <person name="Buee M."/>
            <person name="Carver A."/>
            <person name="Chen C."/>
            <person name="Cichocki N."/>
            <person name="Clum A."/>
            <person name="Culley D."/>
            <person name="Crous P.W."/>
            <person name="Fauchery L."/>
            <person name="Girlanda M."/>
            <person name="Hayes R.D."/>
            <person name="Keri Z."/>
            <person name="LaButti K."/>
            <person name="Lipzen A."/>
            <person name="Lombard V."/>
            <person name="Magnuson J."/>
            <person name="Maillard F."/>
            <person name="Murat C."/>
            <person name="Nolan M."/>
            <person name="Ohm R.A."/>
            <person name="Pangilinan J."/>
            <person name="Pereira M.F."/>
            <person name="Perotto S."/>
            <person name="Peter M."/>
            <person name="Pfister S."/>
            <person name="Riley R."/>
            <person name="Sitrit Y."/>
            <person name="Stielow J.B."/>
            <person name="Szollosi G."/>
            <person name="Zifcakova L."/>
            <person name="Stursova M."/>
            <person name="Spatafora J.W."/>
            <person name="Tedersoo L."/>
            <person name="Vaario L.M."/>
            <person name="Yamada A."/>
            <person name="Yan M."/>
            <person name="Wang P."/>
            <person name="Xu J."/>
            <person name="Bruns T."/>
            <person name="Baldrian P."/>
            <person name="Vilgalys R."/>
            <person name="Dunand C."/>
            <person name="Henrissat B."/>
            <person name="Grigoriev I.V."/>
            <person name="Hibbett D."/>
            <person name="Nagy L.G."/>
            <person name="Martin F.M."/>
        </authorList>
    </citation>
    <scope>NUCLEOTIDE SEQUENCE</scope>
    <source>
        <strain evidence="1">P2</strain>
    </source>
</reference>